<protein>
    <submittedName>
        <fullName evidence="1">Uncharacterized protein</fullName>
    </submittedName>
</protein>
<name>A0ABS4IU57_9BACL</name>
<proteinExistence type="predicted"/>
<sequence length="54" mass="6207">MDRIVVDDPNGLQTTSEEELRQLKEQAIQILKEAMQSDDCERRERAAAAILQLH</sequence>
<comment type="caution">
    <text evidence="1">The sequence shown here is derived from an EMBL/GenBank/DDBJ whole genome shotgun (WGS) entry which is preliminary data.</text>
</comment>
<evidence type="ECO:0000313" key="2">
    <source>
        <dbReference type="Proteomes" id="UP001519287"/>
    </source>
</evidence>
<keyword evidence="2" id="KW-1185">Reference proteome</keyword>
<gene>
    <name evidence="1" type="ORF">J2Z66_002717</name>
</gene>
<reference evidence="1 2" key="1">
    <citation type="submission" date="2021-03" db="EMBL/GenBank/DDBJ databases">
        <title>Genomic Encyclopedia of Type Strains, Phase IV (KMG-IV): sequencing the most valuable type-strain genomes for metagenomic binning, comparative biology and taxonomic classification.</title>
        <authorList>
            <person name="Goeker M."/>
        </authorList>
    </citation>
    <scope>NUCLEOTIDE SEQUENCE [LARGE SCALE GENOMIC DNA]</scope>
    <source>
        <strain evidence="1 2">DSM 26048</strain>
    </source>
</reference>
<dbReference type="EMBL" id="JAGGLB010000007">
    <property type="protein sequence ID" value="MBP1991110.1"/>
    <property type="molecule type" value="Genomic_DNA"/>
</dbReference>
<dbReference type="Proteomes" id="UP001519287">
    <property type="component" value="Unassembled WGS sequence"/>
</dbReference>
<organism evidence="1 2">
    <name type="scientific">Paenibacillus eucommiae</name>
    <dbReference type="NCBI Taxonomy" id="1355755"/>
    <lineage>
        <taxon>Bacteria</taxon>
        <taxon>Bacillati</taxon>
        <taxon>Bacillota</taxon>
        <taxon>Bacilli</taxon>
        <taxon>Bacillales</taxon>
        <taxon>Paenibacillaceae</taxon>
        <taxon>Paenibacillus</taxon>
    </lineage>
</organism>
<accession>A0ABS4IU57</accession>
<dbReference type="RefSeq" id="WP_209971848.1">
    <property type="nucleotide sequence ID" value="NZ_JAGGLB010000007.1"/>
</dbReference>
<evidence type="ECO:0000313" key="1">
    <source>
        <dbReference type="EMBL" id="MBP1991110.1"/>
    </source>
</evidence>